<feature type="compositionally biased region" description="Low complexity" evidence="1">
    <location>
        <begin position="120"/>
        <end position="132"/>
    </location>
</feature>
<keyword evidence="3" id="KW-1185">Reference proteome</keyword>
<protein>
    <recommendedName>
        <fullName evidence="4">Pyrrolo-quinoline quinone</fullName>
    </recommendedName>
</protein>
<evidence type="ECO:0000256" key="1">
    <source>
        <dbReference type="SAM" id="MobiDB-lite"/>
    </source>
</evidence>
<evidence type="ECO:0008006" key="4">
    <source>
        <dbReference type="Google" id="ProtNLM"/>
    </source>
</evidence>
<dbReference type="EMBL" id="JAUJFI010000090">
    <property type="protein sequence ID" value="MDQ2104519.1"/>
    <property type="molecule type" value="Genomic_DNA"/>
</dbReference>
<sequence length="132" mass="13404">MTRIPMAAVPTAHPTANRRSLRRAALISAPLLALLLGGCDTVSGWFGKTPDPPLPGQRVSVLTRERKVEVDPRLAGTPVALPPATVNAAWAQAGGTAEHAGGNLGLSATPGEAWRGDVGAGASSSRSLLATP</sequence>
<feature type="non-terminal residue" evidence="2">
    <location>
        <position position="132"/>
    </location>
</feature>
<proteinExistence type="predicted"/>
<organism evidence="2 3">
    <name type="scientific">Azospirillum isscasi</name>
    <dbReference type="NCBI Taxonomy" id="3053926"/>
    <lineage>
        <taxon>Bacteria</taxon>
        <taxon>Pseudomonadati</taxon>
        <taxon>Pseudomonadota</taxon>
        <taxon>Alphaproteobacteria</taxon>
        <taxon>Rhodospirillales</taxon>
        <taxon>Azospirillaceae</taxon>
        <taxon>Azospirillum</taxon>
    </lineage>
</organism>
<comment type="caution">
    <text evidence="2">The sequence shown here is derived from an EMBL/GenBank/DDBJ whole genome shotgun (WGS) entry which is preliminary data.</text>
</comment>
<evidence type="ECO:0000313" key="3">
    <source>
        <dbReference type="Proteomes" id="UP001227317"/>
    </source>
</evidence>
<gene>
    <name evidence="2" type="ORF">QSG27_17600</name>
</gene>
<reference evidence="2 3" key="1">
    <citation type="submission" date="2023-06" db="EMBL/GenBank/DDBJ databases">
        <title>Azospirillum isscasensis sp.nov, a bacterium isolated from rhizosphere soil of rice.</title>
        <authorList>
            <person name="Wang H."/>
        </authorList>
    </citation>
    <scope>NUCLEOTIDE SEQUENCE [LARGE SCALE GENOMIC DNA]</scope>
    <source>
        <strain evidence="2 3">C340-1</strain>
    </source>
</reference>
<evidence type="ECO:0000313" key="2">
    <source>
        <dbReference type="EMBL" id="MDQ2104519.1"/>
    </source>
</evidence>
<dbReference type="Proteomes" id="UP001227317">
    <property type="component" value="Unassembled WGS sequence"/>
</dbReference>
<accession>A0ABU0WJW1</accession>
<name>A0ABU0WJW1_9PROT</name>
<feature type="region of interest" description="Disordered" evidence="1">
    <location>
        <begin position="97"/>
        <end position="132"/>
    </location>
</feature>